<gene>
    <name evidence="1" type="ORF">Sradi_1593500</name>
</gene>
<evidence type="ECO:0000313" key="1">
    <source>
        <dbReference type="EMBL" id="KAL0413918.1"/>
    </source>
</evidence>
<dbReference type="AlphaFoldDB" id="A0AAW2UAT1"/>
<reference evidence="1" key="1">
    <citation type="submission" date="2020-06" db="EMBL/GenBank/DDBJ databases">
        <authorList>
            <person name="Li T."/>
            <person name="Hu X."/>
            <person name="Zhang T."/>
            <person name="Song X."/>
            <person name="Zhang H."/>
            <person name="Dai N."/>
            <person name="Sheng W."/>
            <person name="Hou X."/>
            <person name="Wei L."/>
        </authorList>
    </citation>
    <scope>NUCLEOTIDE SEQUENCE</scope>
    <source>
        <strain evidence="1">G02</strain>
        <tissue evidence="1">Leaf</tissue>
    </source>
</reference>
<sequence length="58" mass="6537">MINSKPTSVPLAAHFQLCKDQCRKTDSEKERMKNVPYSNAIGSVMYLMVSTRPDIAYA</sequence>
<organism evidence="1">
    <name type="scientific">Sesamum radiatum</name>
    <name type="common">Black benniseed</name>
    <dbReference type="NCBI Taxonomy" id="300843"/>
    <lineage>
        <taxon>Eukaryota</taxon>
        <taxon>Viridiplantae</taxon>
        <taxon>Streptophyta</taxon>
        <taxon>Embryophyta</taxon>
        <taxon>Tracheophyta</taxon>
        <taxon>Spermatophyta</taxon>
        <taxon>Magnoliopsida</taxon>
        <taxon>eudicotyledons</taxon>
        <taxon>Gunneridae</taxon>
        <taxon>Pentapetalae</taxon>
        <taxon>asterids</taxon>
        <taxon>lamiids</taxon>
        <taxon>Lamiales</taxon>
        <taxon>Pedaliaceae</taxon>
        <taxon>Sesamum</taxon>
    </lineage>
</organism>
<comment type="caution">
    <text evidence="1">The sequence shown here is derived from an EMBL/GenBank/DDBJ whole genome shotgun (WGS) entry which is preliminary data.</text>
</comment>
<dbReference type="EMBL" id="JACGWJ010000006">
    <property type="protein sequence ID" value="KAL0413918.1"/>
    <property type="molecule type" value="Genomic_DNA"/>
</dbReference>
<feature type="non-terminal residue" evidence="1">
    <location>
        <position position="58"/>
    </location>
</feature>
<protein>
    <submittedName>
        <fullName evidence="1">Retrovirus-related Pol polyprotein from transposon TNT 1-94</fullName>
    </submittedName>
</protein>
<reference evidence="1" key="2">
    <citation type="journal article" date="2024" name="Plant">
        <title>Genomic evolution and insights into agronomic trait innovations of Sesamum species.</title>
        <authorList>
            <person name="Miao H."/>
            <person name="Wang L."/>
            <person name="Qu L."/>
            <person name="Liu H."/>
            <person name="Sun Y."/>
            <person name="Le M."/>
            <person name="Wang Q."/>
            <person name="Wei S."/>
            <person name="Zheng Y."/>
            <person name="Lin W."/>
            <person name="Duan Y."/>
            <person name="Cao H."/>
            <person name="Xiong S."/>
            <person name="Wang X."/>
            <person name="Wei L."/>
            <person name="Li C."/>
            <person name="Ma Q."/>
            <person name="Ju M."/>
            <person name="Zhao R."/>
            <person name="Li G."/>
            <person name="Mu C."/>
            <person name="Tian Q."/>
            <person name="Mei H."/>
            <person name="Zhang T."/>
            <person name="Gao T."/>
            <person name="Zhang H."/>
        </authorList>
    </citation>
    <scope>NUCLEOTIDE SEQUENCE</scope>
    <source>
        <strain evidence="1">G02</strain>
    </source>
</reference>
<name>A0AAW2UAT1_SESRA</name>
<proteinExistence type="predicted"/>
<accession>A0AAW2UAT1</accession>